<proteinExistence type="predicted"/>
<evidence type="ECO:0000313" key="1">
    <source>
        <dbReference type="EMBL" id="AEV19458.1"/>
    </source>
</evidence>
<keyword evidence="2" id="KW-1185">Reference proteome</keyword>
<gene>
    <name evidence="1" type="ORF">GTCCBUS3UF5_21500</name>
</gene>
<reference evidence="1 2" key="1">
    <citation type="submission" date="2011-11" db="EMBL/GenBank/DDBJ databases">
        <title>Complete genome sequence of thermophilic Geobacillus thermoleovorans CCB_US3_UF5.</title>
        <authorList>
            <person name="Muhd Sakaff M.K.L."/>
            <person name="Abdul Rahman A.Y."/>
            <person name="Saito J.A."/>
            <person name="Hou S."/>
            <person name="Alam M."/>
        </authorList>
    </citation>
    <scope>NUCLEOTIDE SEQUENCE [LARGE SCALE GENOMIC DNA]</scope>
    <source>
        <strain evidence="1 2">CCB_US3_UF5</strain>
    </source>
</reference>
<dbReference type="EMBL" id="CP003125">
    <property type="protein sequence ID" value="AEV19458.1"/>
    <property type="molecule type" value="Genomic_DNA"/>
</dbReference>
<organism evidence="1 2">
    <name type="scientific">Geobacillus thermoleovorans CCB_US3_UF5</name>
    <dbReference type="NCBI Taxonomy" id="1111068"/>
    <lineage>
        <taxon>Bacteria</taxon>
        <taxon>Bacillati</taxon>
        <taxon>Bacillota</taxon>
        <taxon>Bacilli</taxon>
        <taxon>Bacillales</taxon>
        <taxon>Anoxybacillaceae</taxon>
        <taxon>Geobacillus</taxon>
        <taxon>Geobacillus thermoleovorans group</taxon>
    </lineage>
</organism>
<accession>A0ABM5MIB3</accession>
<evidence type="ECO:0000313" key="2">
    <source>
        <dbReference type="Proteomes" id="UP000005636"/>
    </source>
</evidence>
<name>A0ABM5MIB3_GEOTH</name>
<sequence length="63" mass="7164">MKQPRHGTDQRRLSLLLLGGFSWFIKYLCLAEGMRDIHCCDGPSVYYLAREANPHKLGSGTVR</sequence>
<dbReference type="Proteomes" id="UP000005636">
    <property type="component" value="Chromosome"/>
</dbReference>
<protein>
    <submittedName>
        <fullName evidence="1">Uncharacterized protein</fullName>
    </submittedName>
</protein>